<reference evidence="1" key="1">
    <citation type="submission" date="2025-08" db="UniProtKB">
        <authorList>
            <consortium name="Ensembl"/>
        </authorList>
    </citation>
    <scope>IDENTIFICATION</scope>
</reference>
<dbReference type="Proteomes" id="UP000264800">
    <property type="component" value="Unplaced"/>
</dbReference>
<dbReference type="Ensembl" id="ENSKMAT00000022880.1">
    <property type="protein sequence ID" value="ENSKMAP00000022593.1"/>
    <property type="gene ID" value="ENSKMAG00000016778.1"/>
</dbReference>
<reference evidence="1" key="2">
    <citation type="submission" date="2025-09" db="UniProtKB">
        <authorList>
            <consortium name="Ensembl"/>
        </authorList>
    </citation>
    <scope>IDENTIFICATION</scope>
</reference>
<accession>A0A3Q3AZE0</accession>
<dbReference type="AlphaFoldDB" id="A0A3Q3AZE0"/>
<name>A0A3Q3AZE0_KRYMA</name>
<sequence>MLSSLVCESQFSSLRSSLLGEKDSSSAVWCSSWLQPSSWVGEPSSWALKSRRLLLLSNKSKHERVRRVAVRADSLLFGSTHDY</sequence>
<protein>
    <submittedName>
        <fullName evidence="1">Uncharacterized protein</fullName>
    </submittedName>
</protein>
<evidence type="ECO:0000313" key="1">
    <source>
        <dbReference type="Ensembl" id="ENSKMAP00000022593.1"/>
    </source>
</evidence>
<keyword evidence="2" id="KW-1185">Reference proteome</keyword>
<organism evidence="1 2">
    <name type="scientific">Kryptolebias marmoratus</name>
    <name type="common">Mangrove killifish</name>
    <name type="synonym">Rivulus marmoratus</name>
    <dbReference type="NCBI Taxonomy" id="37003"/>
    <lineage>
        <taxon>Eukaryota</taxon>
        <taxon>Metazoa</taxon>
        <taxon>Chordata</taxon>
        <taxon>Craniata</taxon>
        <taxon>Vertebrata</taxon>
        <taxon>Euteleostomi</taxon>
        <taxon>Actinopterygii</taxon>
        <taxon>Neopterygii</taxon>
        <taxon>Teleostei</taxon>
        <taxon>Neoteleostei</taxon>
        <taxon>Acanthomorphata</taxon>
        <taxon>Ovalentaria</taxon>
        <taxon>Atherinomorphae</taxon>
        <taxon>Cyprinodontiformes</taxon>
        <taxon>Rivulidae</taxon>
        <taxon>Kryptolebias</taxon>
    </lineage>
</organism>
<proteinExistence type="predicted"/>
<evidence type="ECO:0000313" key="2">
    <source>
        <dbReference type="Proteomes" id="UP000264800"/>
    </source>
</evidence>